<reference evidence="7" key="1">
    <citation type="submission" date="2020-01" db="EMBL/GenBank/DDBJ databases">
        <title>Genome sequence of Kobresia littledalei, the first chromosome-level genome in the family Cyperaceae.</title>
        <authorList>
            <person name="Qu G."/>
        </authorList>
    </citation>
    <scope>NUCLEOTIDE SEQUENCE</scope>
    <source>
        <strain evidence="7">C.B.Clarke</strain>
        <tissue evidence="7">Leaf</tissue>
    </source>
</reference>
<dbReference type="PANTHER" id="PTHR23111">
    <property type="entry name" value="ZINC FINGER PROTEIN"/>
    <property type="match status" value="1"/>
</dbReference>
<feature type="compositionally biased region" description="Basic and acidic residues" evidence="5">
    <location>
        <begin position="371"/>
        <end position="384"/>
    </location>
</feature>
<feature type="domain" description="RanBP2-type" evidence="6">
    <location>
        <begin position="273"/>
        <end position="302"/>
    </location>
</feature>
<dbReference type="SUPFAM" id="SSF90209">
    <property type="entry name" value="Ran binding protein zinc finger-like"/>
    <property type="match status" value="2"/>
</dbReference>
<evidence type="ECO:0000313" key="8">
    <source>
        <dbReference type="Proteomes" id="UP000623129"/>
    </source>
</evidence>
<dbReference type="AlphaFoldDB" id="A0A833QEE3"/>
<organism evidence="7 8">
    <name type="scientific">Carex littledalei</name>
    <dbReference type="NCBI Taxonomy" id="544730"/>
    <lineage>
        <taxon>Eukaryota</taxon>
        <taxon>Viridiplantae</taxon>
        <taxon>Streptophyta</taxon>
        <taxon>Embryophyta</taxon>
        <taxon>Tracheophyta</taxon>
        <taxon>Spermatophyta</taxon>
        <taxon>Magnoliopsida</taxon>
        <taxon>Liliopsida</taxon>
        <taxon>Poales</taxon>
        <taxon>Cyperaceae</taxon>
        <taxon>Cyperoideae</taxon>
        <taxon>Cariceae</taxon>
        <taxon>Carex</taxon>
        <taxon>Carex subgen. Euthyceras</taxon>
    </lineage>
</organism>
<name>A0A833QEE3_9POAL</name>
<evidence type="ECO:0000259" key="6">
    <source>
        <dbReference type="PROSITE" id="PS50199"/>
    </source>
</evidence>
<evidence type="ECO:0000313" key="7">
    <source>
        <dbReference type="EMBL" id="KAF3321016.1"/>
    </source>
</evidence>
<protein>
    <submittedName>
        <fullName evidence="7">Zinc finger protein VAR3</fullName>
    </submittedName>
</protein>
<feature type="region of interest" description="Disordered" evidence="5">
    <location>
        <begin position="371"/>
        <end position="434"/>
    </location>
</feature>
<dbReference type="GO" id="GO:0005737">
    <property type="term" value="C:cytoplasm"/>
    <property type="evidence" value="ECO:0007669"/>
    <property type="project" value="TreeGrafter"/>
</dbReference>
<dbReference type="InterPro" id="IPR036443">
    <property type="entry name" value="Znf_RanBP2_sf"/>
</dbReference>
<dbReference type="Gene3D" id="4.10.1060.10">
    <property type="entry name" value="Zinc finger, RanBP2-type"/>
    <property type="match status" value="3"/>
</dbReference>
<keyword evidence="8" id="KW-1185">Reference proteome</keyword>
<dbReference type="Pfam" id="PF00641">
    <property type="entry name" value="Zn_ribbon_RanBP"/>
    <property type="match status" value="3"/>
</dbReference>
<dbReference type="SMART" id="SM00547">
    <property type="entry name" value="ZnF_RBZ"/>
    <property type="match status" value="3"/>
</dbReference>
<keyword evidence="2 4" id="KW-0863">Zinc-finger</keyword>
<evidence type="ECO:0000256" key="3">
    <source>
        <dbReference type="ARBA" id="ARBA00022833"/>
    </source>
</evidence>
<dbReference type="PROSITE" id="PS01358">
    <property type="entry name" value="ZF_RANBP2_1"/>
    <property type="match status" value="2"/>
</dbReference>
<dbReference type="PROSITE" id="PS50199">
    <property type="entry name" value="ZF_RANBP2_2"/>
    <property type="match status" value="3"/>
</dbReference>
<keyword evidence="3" id="KW-0862">Zinc</keyword>
<feature type="domain" description="RanBP2-type" evidence="6">
    <location>
        <begin position="344"/>
        <end position="373"/>
    </location>
</feature>
<accession>A0A833QEE3</accession>
<dbReference type="GO" id="GO:0003729">
    <property type="term" value="F:mRNA binding"/>
    <property type="evidence" value="ECO:0007669"/>
    <property type="project" value="TreeGrafter"/>
</dbReference>
<evidence type="ECO:0000256" key="1">
    <source>
        <dbReference type="ARBA" id="ARBA00022723"/>
    </source>
</evidence>
<keyword evidence="1" id="KW-0479">Metal-binding</keyword>
<gene>
    <name evidence="7" type="ORF">FCM35_KLT14269</name>
</gene>
<dbReference type="OrthoDB" id="448399at2759"/>
<feature type="domain" description="RanBP2-type" evidence="6">
    <location>
        <begin position="312"/>
        <end position="341"/>
    </location>
</feature>
<evidence type="ECO:0000256" key="5">
    <source>
        <dbReference type="SAM" id="MobiDB-lite"/>
    </source>
</evidence>
<proteinExistence type="predicted"/>
<dbReference type="GO" id="GO:0008270">
    <property type="term" value="F:zinc ion binding"/>
    <property type="evidence" value="ECO:0007669"/>
    <property type="project" value="UniProtKB-KW"/>
</dbReference>
<evidence type="ECO:0000256" key="4">
    <source>
        <dbReference type="PROSITE-ProRule" id="PRU00322"/>
    </source>
</evidence>
<dbReference type="Proteomes" id="UP000623129">
    <property type="component" value="Unassembled WGS sequence"/>
</dbReference>
<comment type="caution">
    <text evidence="7">The sequence shown here is derived from an EMBL/GenBank/DDBJ whole genome shotgun (WGS) entry which is preliminary data.</text>
</comment>
<dbReference type="InterPro" id="IPR001876">
    <property type="entry name" value="Znf_RanBP2"/>
</dbReference>
<dbReference type="EMBL" id="SWLB01000027">
    <property type="protein sequence ID" value="KAF3321016.1"/>
    <property type="molecule type" value="Genomic_DNA"/>
</dbReference>
<sequence length="434" mass="48712">MASSKLLLNLSGTFLCSYRTSSPSSRRLFPLYPFSPLTKFQSSLRLCTSAAATLSVDSDPSPLSDPSLHAGHPWPEWDSFVNKLKTKGYFDRATTITGEGDAATVLVEDATTETNQLKNACLKFGRERFDILSTLPKQDLEALVKFGCPSLFRKAVNSSKRLRAFLQIDEGDACGVCKLRGSCDKAYVAAKDEQVARTVDVIRVLLTYALEPSNLSGDESVVKKNVQESARSLLAELIRLSDTMIDPSLPKPVLCNVSSKKEVSHQSVGVEMKKGDWLCPKCNFMNFARNMRCLECKEAGPREAGPSDIQMKPGDWNCPKCQFMNFSRNKACFRCEEPHKRELNFGEWQCPSCDYVNFRRNQECRKCNCERPEETGGDQSEDRLWQNPKQSFRKSNFKFGDDSDGTEGEDGGMSTFDGYRLRSRKRDGMATRRS</sequence>
<evidence type="ECO:0000256" key="2">
    <source>
        <dbReference type="ARBA" id="ARBA00022771"/>
    </source>
</evidence>
<dbReference type="PANTHER" id="PTHR23111:SF40">
    <property type="entry name" value="RNA-BINDING PROTEIN INVOLVED IN HETEROCHROMATIN ASSEMBLY-RELATED"/>
    <property type="match status" value="1"/>
</dbReference>